<evidence type="ECO:0000313" key="2">
    <source>
        <dbReference type="Proteomes" id="UP001432059"/>
    </source>
</evidence>
<gene>
    <name evidence="1" type="ORF">BPO_1440</name>
</gene>
<dbReference type="RefSeq" id="WP_327983651.1">
    <property type="nucleotide sequence ID" value="NZ_CP136426.1"/>
</dbReference>
<sequence length="356" mass="41136">MEKKLPVIFDAYSIRGEDFYFRPDDVYELNANKIQTDGTQMNILQFHLKPLFSYQEFVQKFPKKRNLLEVKAKEVTFKDIALKDHKITLSKVDFNTPEIKMYTTSAKPNEKEKSFKYLVELEEVMMNDTKIQILKPNGNPLFSAQSLDMNLQKLAMNEETAKGNIPFQYDKFLLKGKQLQYNSDHQEIKVASIAVNPHTADLLNLQIKPTSRQASKTLVDGFIKRINLKINQLTLKNNQLQLDAESVAIQNFNGSITAPEKPSSKKKNAWNGIQFPLLVRNFRVEHSNLKFQKGTAQHQINQINLKVNNIEFNEKTVKENVPFMVENYTFTANNYALQTNRFYKLSTGNLKVSNQT</sequence>
<proteinExistence type="predicted"/>
<accession>A0AAU0F063</accession>
<keyword evidence="2" id="KW-1185">Reference proteome</keyword>
<dbReference type="Proteomes" id="UP001432059">
    <property type="component" value="Chromosome"/>
</dbReference>
<dbReference type="AlphaFoldDB" id="A0AAU0F063"/>
<dbReference type="KEGG" id="bpor:BPO_1440"/>
<evidence type="ECO:0000313" key="1">
    <source>
        <dbReference type="EMBL" id="WOC52087.1"/>
    </source>
</evidence>
<name>A0AAU0F063_9FLAO</name>
<reference evidence="1" key="1">
    <citation type="submission" date="2023-10" db="EMBL/GenBank/DDBJ databases">
        <title>Characterization and whole genome sequencing of a novel strain of Bergeyella porcorum QD2021 isolated from pig.</title>
        <authorList>
            <person name="Liu G."/>
            <person name="Chen C."/>
            <person name="Han X."/>
        </authorList>
    </citation>
    <scope>NUCLEOTIDE SEQUENCE</scope>
    <source>
        <strain evidence="1">QD2021</strain>
    </source>
</reference>
<dbReference type="EMBL" id="CP136426">
    <property type="protein sequence ID" value="WOC52087.1"/>
    <property type="molecule type" value="Genomic_DNA"/>
</dbReference>
<protein>
    <recommendedName>
        <fullName evidence="3">DUF748 domain-containing protein</fullName>
    </recommendedName>
</protein>
<evidence type="ECO:0008006" key="3">
    <source>
        <dbReference type="Google" id="ProtNLM"/>
    </source>
</evidence>
<organism evidence="1 2">
    <name type="scientific">Bergeyella porcorum</name>
    <dbReference type="NCBI Taxonomy" id="1735111"/>
    <lineage>
        <taxon>Bacteria</taxon>
        <taxon>Pseudomonadati</taxon>
        <taxon>Bacteroidota</taxon>
        <taxon>Flavobacteriia</taxon>
        <taxon>Flavobacteriales</taxon>
        <taxon>Weeksellaceae</taxon>
        <taxon>Bergeyella</taxon>
    </lineage>
</organism>